<dbReference type="GO" id="GO:0005886">
    <property type="term" value="C:plasma membrane"/>
    <property type="evidence" value="ECO:0007669"/>
    <property type="project" value="UniProtKB-SubCell"/>
</dbReference>
<evidence type="ECO:0000256" key="6">
    <source>
        <dbReference type="ARBA" id="ARBA00023136"/>
    </source>
</evidence>
<dbReference type="InterPro" id="IPR006214">
    <property type="entry name" value="Bax_inhibitor_1-related"/>
</dbReference>
<dbReference type="EMBL" id="CP017448">
    <property type="protein sequence ID" value="AOV17133.1"/>
    <property type="molecule type" value="Genomic_DNA"/>
</dbReference>
<keyword evidence="5 7" id="KW-1133">Transmembrane helix</keyword>
<keyword evidence="6 7" id="KW-0472">Membrane</keyword>
<gene>
    <name evidence="8" type="ORF">BJI67_08740</name>
</gene>
<feature type="transmembrane region" description="Helical" evidence="7">
    <location>
        <begin position="131"/>
        <end position="154"/>
    </location>
</feature>
<dbReference type="AlphaFoldDB" id="A0A1D8K844"/>
<accession>A0A1D8K844</accession>
<comment type="similarity">
    <text evidence="2 7">Belongs to the BI1 family.</text>
</comment>
<feature type="transmembrane region" description="Helical" evidence="7">
    <location>
        <begin position="104"/>
        <end position="125"/>
    </location>
</feature>
<protein>
    <recommendedName>
        <fullName evidence="10">BAX inhibitor protein</fullName>
    </recommendedName>
</protein>
<feature type="transmembrane region" description="Helical" evidence="7">
    <location>
        <begin position="20"/>
        <end position="38"/>
    </location>
</feature>
<comment type="subcellular location">
    <subcellularLocation>
        <location evidence="1">Cell membrane</location>
        <topology evidence="1">Multi-pass membrane protein</topology>
    </subcellularLocation>
</comment>
<evidence type="ECO:0000256" key="7">
    <source>
        <dbReference type="RuleBase" id="RU004379"/>
    </source>
</evidence>
<dbReference type="PANTHER" id="PTHR23291:SF115">
    <property type="entry name" value="MODULATOR OF FTSH PROTEASE YCCA"/>
    <property type="match status" value="1"/>
</dbReference>
<proteinExistence type="inferred from homology"/>
<evidence type="ECO:0000313" key="9">
    <source>
        <dbReference type="Proteomes" id="UP000095342"/>
    </source>
</evidence>
<keyword evidence="4 7" id="KW-0812">Transmembrane</keyword>
<feature type="transmembrane region" description="Helical" evidence="7">
    <location>
        <begin position="50"/>
        <end position="66"/>
    </location>
</feature>
<feature type="transmembrane region" description="Helical" evidence="7">
    <location>
        <begin position="195"/>
        <end position="216"/>
    </location>
</feature>
<evidence type="ECO:0000256" key="1">
    <source>
        <dbReference type="ARBA" id="ARBA00004651"/>
    </source>
</evidence>
<dbReference type="KEGG" id="aaeo:BJI67_08740"/>
<evidence type="ECO:0008006" key="10">
    <source>
        <dbReference type="Google" id="ProtNLM"/>
    </source>
</evidence>
<name>A0A1D8K844_9GAMM</name>
<evidence type="ECO:0000256" key="5">
    <source>
        <dbReference type="ARBA" id="ARBA00022989"/>
    </source>
</evidence>
<keyword evidence="3" id="KW-1003">Cell membrane</keyword>
<sequence>MPIYTTSPTRALATGSVLSRTYGLLAASLALTAVTAEVGMRSALAWEHPLLWMILAFGALLGIQFLRANRGLALFLLYVFSGLMGFALGPVIGEFLRMPGGAAIVSEAAAGTAIDFAALSAYAWVSRRDFSFLYGFLFTGLVIAVIGSIAGIFLHIELLHLVIAGIALLVFSGLVLFDTSLLIRQRGVVDPILMAVSLYLDALNIFMALLQILGLTQMGRRN</sequence>
<dbReference type="Pfam" id="PF01027">
    <property type="entry name" value="Bax1-I"/>
    <property type="match status" value="1"/>
</dbReference>
<keyword evidence="9" id="KW-1185">Reference proteome</keyword>
<dbReference type="RefSeq" id="WP_070072704.1">
    <property type="nucleotide sequence ID" value="NZ_CP017448.1"/>
</dbReference>
<reference evidence="8 9" key="1">
    <citation type="submission" date="2016-09" db="EMBL/GenBank/DDBJ databases">
        <title>Acidihalobacter prosperus V6 (DSM14174).</title>
        <authorList>
            <person name="Khaleque H.N."/>
            <person name="Ramsay J.P."/>
            <person name="Murphy R.J.T."/>
            <person name="Kaksonen A.H."/>
            <person name="Boxall N.J."/>
            <person name="Watkin E.L.J."/>
        </authorList>
    </citation>
    <scope>NUCLEOTIDE SEQUENCE [LARGE SCALE GENOMIC DNA]</scope>
    <source>
        <strain evidence="8 9">V6</strain>
    </source>
</reference>
<feature type="transmembrane region" description="Helical" evidence="7">
    <location>
        <begin position="161"/>
        <end position="183"/>
    </location>
</feature>
<feature type="transmembrane region" description="Helical" evidence="7">
    <location>
        <begin position="72"/>
        <end position="92"/>
    </location>
</feature>
<evidence type="ECO:0000313" key="8">
    <source>
        <dbReference type="EMBL" id="AOV17133.1"/>
    </source>
</evidence>
<dbReference type="PANTHER" id="PTHR23291">
    <property type="entry name" value="BAX INHIBITOR-RELATED"/>
    <property type="match status" value="1"/>
</dbReference>
<dbReference type="Proteomes" id="UP000095342">
    <property type="component" value="Chromosome"/>
</dbReference>
<evidence type="ECO:0000256" key="2">
    <source>
        <dbReference type="ARBA" id="ARBA00010350"/>
    </source>
</evidence>
<organism evidence="8 9">
    <name type="scientific">Acidihalobacter aeolianus</name>
    <dbReference type="NCBI Taxonomy" id="2792603"/>
    <lineage>
        <taxon>Bacteria</taxon>
        <taxon>Pseudomonadati</taxon>
        <taxon>Pseudomonadota</taxon>
        <taxon>Gammaproteobacteria</taxon>
        <taxon>Chromatiales</taxon>
        <taxon>Ectothiorhodospiraceae</taxon>
        <taxon>Acidihalobacter</taxon>
    </lineage>
</organism>
<evidence type="ECO:0000256" key="3">
    <source>
        <dbReference type="ARBA" id="ARBA00022475"/>
    </source>
</evidence>
<evidence type="ECO:0000256" key="4">
    <source>
        <dbReference type="ARBA" id="ARBA00022692"/>
    </source>
</evidence>